<organism evidence="1 2">
    <name type="scientific">Trifolium medium</name>
    <dbReference type="NCBI Taxonomy" id="97028"/>
    <lineage>
        <taxon>Eukaryota</taxon>
        <taxon>Viridiplantae</taxon>
        <taxon>Streptophyta</taxon>
        <taxon>Embryophyta</taxon>
        <taxon>Tracheophyta</taxon>
        <taxon>Spermatophyta</taxon>
        <taxon>Magnoliopsida</taxon>
        <taxon>eudicotyledons</taxon>
        <taxon>Gunneridae</taxon>
        <taxon>Pentapetalae</taxon>
        <taxon>rosids</taxon>
        <taxon>fabids</taxon>
        <taxon>Fabales</taxon>
        <taxon>Fabaceae</taxon>
        <taxon>Papilionoideae</taxon>
        <taxon>50 kb inversion clade</taxon>
        <taxon>NPAAA clade</taxon>
        <taxon>Hologalegina</taxon>
        <taxon>IRL clade</taxon>
        <taxon>Trifolieae</taxon>
        <taxon>Trifolium</taxon>
    </lineage>
</organism>
<keyword evidence="2" id="KW-1185">Reference proteome</keyword>
<evidence type="ECO:0000313" key="1">
    <source>
        <dbReference type="EMBL" id="MCI55140.1"/>
    </source>
</evidence>
<evidence type="ECO:0000313" key="2">
    <source>
        <dbReference type="Proteomes" id="UP000265520"/>
    </source>
</evidence>
<dbReference type="Proteomes" id="UP000265520">
    <property type="component" value="Unassembled WGS sequence"/>
</dbReference>
<dbReference type="AlphaFoldDB" id="A0A392T4R8"/>
<dbReference type="EMBL" id="LXQA010491388">
    <property type="protein sequence ID" value="MCI55140.1"/>
    <property type="molecule type" value="Genomic_DNA"/>
</dbReference>
<name>A0A392T4R8_9FABA</name>
<feature type="non-terminal residue" evidence="1">
    <location>
        <position position="1"/>
    </location>
</feature>
<comment type="caution">
    <text evidence="1">The sequence shown here is derived from an EMBL/GenBank/DDBJ whole genome shotgun (WGS) entry which is preliminary data.</text>
</comment>
<sequence length="73" mass="8561">DFKVYVRGKLVEYSDDEINRLLGAVIPNQCMFYAVKDENEHWSLEVRNPVKELLGRPGTDWLKYYGGERPTKI</sequence>
<proteinExistence type="predicted"/>
<accession>A0A392T4R8</accession>
<reference evidence="1 2" key="1">
    <citation type="journal article" date="2018" name="Front. Plant Sci.">
        <title>Red Clover (Trifolium pratense) and Zigzag Clover (T. medium) - A Picture of Genomic Similarities and Differences.</title>
        <authorList>
            <person name="Dluhosova J."/>
            <person name="Istvanek J."/>
            <person name="Nedelnik J."/>
            <person name="Repkova J."/>
        </authorList>
    </citation>
    <scope>NUCLEOTIDE SEQUENCE [LARGE SCALE GENOMIC DNA]</scope>
    <source>
        <strain evidence="2">cv. 10/8</strain>
        <tissue evidence="1">Leaf</tissue>
    </source>
</reference>
<protein>
    <submittedName>
        <fullName evidence="1">Uncharacterized protein</fullName>
    </submittedName>
</protein>